<dbReference type="GO" id="GO:0005794">
    <property type="term" value="C:Golgi apparatus"/>
    <property type="evidence" value="ECO:0007669"/>
    <property type="project" value="TreeGrafter"/>
</dbReference>
<sequence length="429" mass="48244">MFYPFANSKLEREKQGGLVVVILGWCLLVVYLAILLDLMPRLSLLKHPLSKESLPSARTPPPRETLMQEGGGTRATALFTPTEGAEDRGLEAVQVVMAGDTAGLGGMVAAVNSVMMHTKWPVKFYLATTDDERQHLELWIKSTKLHRMVYKLRTLPRTRPKDRPLRFVKTQLSELFPELEGPVVYLDWDVILLWEQQTQLSAADSCCLDKASLALSCCCLDKASLALSCCCLDKHTKLPLPGLCPGDIWELNSTPMRPDHLGAFSEDCAGPAGGPWSGRRRYATALNLHQSQMMNIDIDAAGCPFTTGVFLANLTRWRETGVTTKLRWWLDSHKRQSIVGVEPGMDEVEAAMLIVFYDRIAHLDPLWHVQHLGTSSGGRHSKQFVERAKLLHWSGPSKPWHRRCAHSELWERYFIPDPTAQFRPARKRG</sequence>
<dbReference type="InterPro" id="IPR029044">
    <property type="entry name" value="Nucleotide-diphossugar_trans"/>
</dbReference>
<dbReference type="InterPro" id="IPR002495">
    <property type="entry name" value="Glyco_trans_8"/>
</dbReference>
<reference evidence="6" key="1">
    <citation type="submission" date="2020-11" db="EMBL/GenBank/DDBJ databases">
        <authorList>
            <person name="Tran Van P."/>
        </authorList>
    </citation>
    <scope>NUCLEOTIDE SEQUENCE</scope>
</reference>
<name>A0A7R9J9Q3_TIMCA</name>
<evidence type="ECO:0000256" key="2">
    <source>
        <dbReference type="ARBA" id="ARBA00022676"/>
    </source>
</evidence>
<keyword evidence="2" id="KW-0328">Glycosyltransferase</keyword>
<gene>
    <name evidence="6" type="ORF">TCMB3V08_LOCUS7702</name>
</gene>
<keyword evidence="5" id="KW-1133">Transmembrane helix</keyword>
<evidence type="ECO:0000256" key="3">
    <source>
        <dbReference type="ARBA" id="ARBA00022679"/>
    </source>
</evidence>
<dbReference type="PANTHER" id="PTHR13778">
    <property type="entry name" value="GLYCOSYLTRANSFERASE 8 DOMAIN-CONTAINING PROTEIN"/>
    <property type="match status" value="1"/>
</dbReference>
<dbReference type="GO" id="GO:0016757">
    <property type="term" value="F:glycosyltransferase activity"/>
    <property type="evidence" value="ECO:0007669"/>
    <property type="project" value="UniProtKB-KW"/>
</dbReference>
<proteinExistence type="inferred from homology"/>
<evidence type="ECO:0000313" key="6">
    <source>
        <dbReference type="EMBL" id="CAD7575104.1"/>
    </source>
</evidence>
<protein>
    <submittedName>
        <fullName evidence="6">(California timema) hypothetical protein</fullName>
    </submittedName>
</protein>
<keyword evidence="5" id="KW-0472">Membrane</keyword>
<dbReference type="Pfam" id="PF01501">
    <property type="entry name" value="Glyco_transf_8"/>
    <property type="match status" value="1"/>
</dbReference>
<keyword evidence="5" id="KW-0812">Transmembrane</keyword>
<comment type="similarity">
    <text evidence="1">Belongs to the glycosyltransferase 8 family.</text>
</comment>
<dbReference type="GO" id="GO:0046872">
    <property type="term" value="F:metal ion binding"/>
    <property type="evidence" value="ECO:0007669"/>
    <property type="project" value="UniProtKB-KW"/>
</dbReference>
<dbReference type="Gene3D" id="3.90.550.10">
    <property type="entry name" value="Spore Coat Polysaccharide Biosynthesis Protein SpsA, Chain A"/>
    <property type="match status" value="2"/>
</dbReference>
<feature type="transmembrane region" description="Helical" evidence="5">
    <location>
        <begin position="16"/>
        <end position="36"/>
    </location>
</feature>
<dbReference type="SUPFAM" id="SSF53448">
    <property type="entry name" value="Nucleotide-diphospho-sugar transferases"/>
    <property type="match status" value="1"/>
</dbReference>
<dbReference type="PANTHER" id="PTHR13778:SF47">
    <property type="entry name" value="LIPOPOLYSACCHARIDE 1,3-GALACTOSYLTRANSFERASE"/>
    <property type="match status" value="1"/>
</dbReference>
<evidence type="ECO:0000256" key="4">
    <source>
        <dbReference type="ARBA" id="ARBA00022723"/>
    </source>
</evidence>
<dbReference type="AlphaFoldDB" id="A0A7R9J9Q3"/>
<accession>A0A7R9J9Q3</accession>
<dbReference type="EMBL" id="OE182929">
    <property type="protein sequence ID" value="CAD7575104.1"/>
    <property type="molecule type" value="Genomic_DNA"/>
</dbReference>
<organism evidence="6">
    <name type="scientific">Timema californicum</name>
    <name type="common">California timema</name>
    <name type="synonym">Walking stick</name>
    <dbReference type="NCBI Taxonomy" id="61474"/>
    <lineage>
        <taxon>Eukaryota</taxon>
        <taxon>Metazoa</taxon>
        <taxon>Ecdysozoa</taxon>
        <taxon>Arthropoda</taxon>
        <taxon>Hexapoda</taxon>
        <taxon>Insecta</taxon>
        <taxon>Pterygota</taxon>
        <taxon>Neoptera</taxon>
        <taxon>Polyneoptera</taxon>
        <taxon>Phasmatodea</taxon>
        <taxon>Timematodea</taxon>
        <taxon>Timematoidea</taxon>
        <taxon>Timematidae</taxon>
        <taxon>Timema</taxon>
    </lineage>
</organism>
<keyword evidence="3" id="KW-0808">Transferase</keyword>
<dbReference type="InterPro" id="IPR050748">
    <property type="entry name" value="Glycosyltrans_8_dom-fam"/>
</dbReference>
<evidence type="ECO:0000256" key="1">
    <source>
        <dbReference type="ARBA" id="ARBA00006351"/>
    </source>
</evidence>
<keyword evidence="4" id="KW-0479">Metal-binding</keyword>
<evidence type="ECO:0000256" key="5">
    <source>
        <dbReference type="SAM" id="Phobius"/>
    </source>
</evidence>